<dbReference type="Pfam" id="PF00211">
    <property type="entry name" value="Guanylate_cyc"/>
    <property type="match status" value="1"/>
</dbReference>
<keyword evidence="4" id="KW-1133">Transmembrane helix</keyword>
<organism evidence="6 7">
    <name type="scientific">candidate division CSSED10-310 bacterium</name>
    <dbReference type="NCBI Taxonomy" id="2855610"/>
    <lineage>
        <taxon>Bacteria</taxon>
        <taxon>Bacteria division CSSED10-310</taxon>
    </lineage>
</organism>
<dbReference type="InterPro" id="IPR001054">
    <property type="entry name" value="A/G_cyclase"/>
</dbReference>
<evidence type="ECO:0000313" key="7">
    <source>
        <dbReference type="Proteomes" id="UP001594351"/>
    </source>
</evidence>
<comment type="subcellular location">
    <subcellularLocation>
        <location evidence="1">Cell membrane</location>
        <topology evidence="1">Multi-pass membrane protein</topology>
    </subcellularLocation>
</comment>
<reference evidence="6 7" key="1">
    <citation type="submission" date="2024-09" db="EMBL/GenBank/DDBJ databases">
        <title>Laminarin stimulates single cell rates of sulfate reduction while oxygen inhibits transcriptomic activity in coastal marine sediment.</title>
        <authorList>
            <person name="Lindsay M."/>
            <person name="Orcutt B."/>
            <person name="Emerson D."/>
            <person name="Stepanauskas R."/>
            <person name="D'Angelo T."/>
        </authorList>
    </citation>
    <scope>NUCLEOTIDE SEQUENCE [LARGE SCALE GENOMIC DNA]</scope>
    <source>
        <strain evidence="6">SAG AM-311-K15</strain>
    </source>
</reference>
<protein>
    <submittedName>
        <fullName evidence="6">Adenylate/guanylate cyclase domain-containing protein</fullName>
    </submittedName>
</protein>
<dbReference type="SUPFAM" id="SSF55073">
    <property type="entry name" value="Nucleotide cyclase"/>
    <property type="match status" value="1"/>
</dbReference>
<keyword evidence="7" id="KW-1185">Reference proteome</keyword>
<evidence type="ECO:0000256" key="4">
    <source>
        <dbReference type="SAM" id="Phobius"/>
    </source>
</evidence>
<sequence>MPLRFVRLIIEKFKAIDSEFDVKTMQSERLRLTVLAIFFGALFILFVILILVFPEQLHRFHRNISIKYWIMFFYFLITGYELWIRYIMGIFIEKKRHFPNALRYMNALVETSYPTILMLILACYITPSDVLLLPPPFLYYLFIILAALRLDFKLCLFTGMVAATEYTLLAYFFIHYSAGAFSDLTVTYFPHLVKGGALLLGGLVTGLITLLIKRTMMEVLSSIEERNQIYNIFGQHVSPAVVDKLLQQKTELLSETRCVSVMFLDIRNFSKFSEDKKPTEVVDYLNYLFDFMIDIINDHQGIINKFLGDGFMAVFGAPLSDGEDNRHAVEASQHIITRVSQEVHSGNIPATRIGIGIHAGEVVTGNIGSTLRKEYTVIGDVVNVAARIEQLNKKFDSQILISEDVTEGLQESKSHPMKSLGEVNVRGRSSAVHIYQLM</sequence>
<evidence type="ECO:0000259" key="5">
    <source>
        <dbReference type="PROSITE" id="PS50125"/>
    </source>
</evidence>
<dbReference type="Gene3D" id="3.30.70.1230">
    <property type="entry name" value="Nucleotide cyclase"/>
    <property type="match status" value="1"/>
</dbReference>
<dbReference type="Proteomes" id="UP001594351">
    <property type="component" value="Unassembled WGS sequence"/>
</dbReference>
<feature type="transmembrane region" description="Helical" evidence="4">
    <location>
        <begin position="32"/>
        <end position="54"/>
    </location>
</feature>
<keyword evidence="4" id="KW-0812">Transmembrane</keyword>
<dbReference type="PANTHER" id="PTHR43081">
    <property type="entry name" value="ADENYLATE CYCLASE, TERMINAL-DIFFERENTIATION SPECIFIC-RELATED"/>
    <property type="match status" value="1"/>
</dbReference>
<dbReference type="CDD" id="cd07302">
    <property type="entry name" value="CHD"/>
    <property type="match status" value="1"/>
</dbReference>
<name>A0ABV6YYY9_UNCC1</name>
<accession>A0ABV6YYY9</accession>
<comment type="caution">
    <text evidence="6">The sequence shown here is derived from an EMBL/GenBank/DDBJ whole genome shotgun (WGS) entry which is preliminary data.</text>
</comment>
<dbReference type="InterPro" id="IPR050697">
    <property type="entry name" value="Adenylyl/Guanylyl_Cyclase_3/4"/>
</dbReference>
<feature type="transmembrane region" description="Helical" evidence="4">
    <location>
        <begin position="66"/>
        <end position="83"/>
    </location>
</feature>
<feature type="transmembrane region" description="Helical" evidence="4">
    <location>
        <begin position="195"/>
        <end position="212"/>
    </location>
</feature>
<evidence type="ECO:0000256" key="3">
    <source>
        <dbReference type="ARBA" id="ARBA00023136"/>
    </source>
</evidence>
<keyword evidence="2" id="KW-1003">Cell membrane</keyword>
<dbReference type="InterPro" id="IPR029787">
    <property type="entry name" value="Nucleotide_cyclase"/>
</dbReference>
<keyword evidence="3 4" id="KW-0472">Membrane</keyword>
<evidence type="ECO:0000256" key="2">
    <source>
        <dbReference type="ARBA" id="ARBA00022475"/>
    </source>
</evidence>
<dbReference type="PROSITE" id="PS50125">
    <property type="entry name" value="GUANYLATE_CYCLASE_2"/>
    <property type="match status" value="1"/>
</dbReference>
<feature type="transmembrane region" description="Helical" evidence="4">
    <location>
        <begin position="104"/>
        <end position="125"/>
    </location>
</feature>
<evidence type="ECO:0000313" key="6">
    <source>
        <dbReference type="EMBL" id="MFC1851417.1"/>
    </source>
</evidence>
<dbReference type="PANTHER" id="PTHR43081:SF17">
    <property type="entry name" value="BLL5647 PROTEIN"/>
    <property type="match status" value="1"/>
</dbReference>
<gene>
    <name evidence="6" type="ORF">ACFL27_14565</name>
</gene>
<proteinExistence type="predicted"/>
<dbReference type="SMART" id="SM00044">
    <property type="entry name" value="CYCc"/>
    <property type="match status" value="1"/>
</dbReference>
<evidence type="ECO:0000256" key="1">
    <source>
        <dbReference type="ARBA" id="ARBA00004651"/>
    </source>
</evidence>
<dbReference type="EMBL" id="JBHPBY010000186">
    <property type="protein sequence ID" value="MFC1851417.1"/>
    <property type="molecule type" value="Genomic_DNA"/>
</dbReference>
<feature type="domain" description="Guanylate cyclase" evidence="5">
    <location>
        <begin position="260"/>
        <end position="389"/>
    </location>
</feature>
<feature type="transmembrane region" description="Helical" evidence="4">
    <location>
        <begin position="137"/>
        <end position="156"/>
    </location>
</feature>